<sequence length="261" mass="28895">MPAKAISALDLIREHLLGDEAPSFVLDGGLSSFPIPLASAVPTDPVVDITVSDNLEPTGVFGGDFRFRDSAEAMIRFPLTLNIPQADAPKVQLLEGSVGTLRQPNLFDFRRYRGVRRRTWGKFAAEIRDLKRRGSRIWLGTFDTAVEAARAYDRAAFKMRGRRAILNFPNEVGGSADWISQESAREKKGRDETEAEAVADRDVLKRERSEESEWSIPAEWPLTPSTWSAVLEGADTKGLFSLPPLSPLSPHPPPGFPQRLT</sequence>
<dbReference type="PANTHER" id="PTHR31190">
    <property type="entry name" value="DNA-BINDING DOMAIN"/>
    <property type="match status" value="1"/>
</dbReference>
<organism evidence="8 9">
    <name type="scientific">Apostasia shenzhenica</name>
    <dbReference type="NCBI Taxonomy" id="1088818"/>
    <lineage>
        <taxon>Eukaryota</taxon>
        <taxon>Viridiplantae</taxon>
        <taxon>Streptophyta</taxon>
        <taxon>Embryophyta</taxon>
        <taxon>Tracheophyta</taxon>
        <taxon>Spermatophyta</taxon>
        <taxon>Magnoliopsida</taxon>
        <taxon>Liliopsida</taxon>
        <taxon>Asparagales</taxon>
        <taxon>Orchidaceae</taxon>
        <taxon>Apostasioideae</taxon>
        <taxon>Apostasia</taxon>
    </lineage>
</organism>
<reference evidence="8 9" key="1">
    <citation type="journal article" date="2017" name="Nature">
        <title>The Apostasia genome and the evolution of orchids.</title>
        <authorList>
            <person name="Zhang G.Q."/>
            <person name="Liu K.W."/>
            <person name="Li Z."/>
            <person name="Lohaus R."/>
            <person name="Hsiao Y.Y."/>
            <person name="Niu S.C."/>
            <person name="Wang J.Y."/>
            <person name="Lin Y.C."/>
            <person name="Xu Q."/>
            <person name="Chen L.J."/>
            <person name="Yoshida K."/>
            <person name="Fujiwara S."/>
            <person name="Wang Z.W."/>
            <person name="Zhang Y.Q."/>
            <person name="Mitsuda N."/>
            <person name="Wang M."/>
            <person name="Liu G.H."/>
            <person name="Pecoraro L."/>
            <person name="Huang H.X."/>
            <person name="Xiao X.J."/>
            <person name="Lin M."/>
            <person name="Wu X.Y."/>
            <person name="Wu W.L."/>
            <person name="Chen Y.Y."/>
            <person name="Chang S.B."/>
            <person name="Sakamoto S."/>
            <person name="Ohme-Takagi M."/>
            <person name="Yagi M."/>
            <person name="Zeng S.J."/>
            <person name="Shen C.Y."/>
            <person name="Yeh C.M."/>
            <person name="Luo Y.B."/>
            <person name="Tsai W.C."/>
            <person name="Van de Peer Y."/>
            <person name="Liu Z.J."/>
        </authorList>
    </citation>
    <scope>NUCLEOTIDE SEQUENCE [LARGE SCALE GENOMIC DNA]</scope>
    <source>
        <strain evidence="9">cv. Shenzhen</strain>
        <tissue evidence="8">Stem</tissue>
    </source>
</reference>
<dbReference type="SMART" id="SM00380">
    <property type="entry name" value="AP2"/>
    <property type="match status" value="1"/>
</dbReference>
<proteinExistence type="predicted"/>
<dbReference type="GO" id="GO:0009873">
    <property type="term" value="P:ethylene-activated signaling pathway"/>
    <property type="evidence" value="ECO:0007669"/>
    <property type="project" value="InterPro"/>
</dbReference>
<evidence type="ECO:0000259" key="7">
    <source>
        <dbReference type="PROSITE" id="PS51032"/>
    </source>
</evidence>
<dbReference type="GO" id="GO:0003677">
    <property type="term" value="F:DNA binding"/>
    <property type="evidence" value="ECO:0007669"/>
    <property type="project" value="UniProtKB-KW"/>
</dbReference>
<feature type="domain" description="AP2/ERF" evidence="7">
    <location>
        <begin position="111"/>
        <end position="169"/>
    </location>
</feature>
<dbReference type="CDD" id="cd00018">
    <property type="entry name" value="AP2"/>
    <property type="match status" value="1"/>
</dbReference>
<accession>A0A2H9ZWJ5</accession>
<evidence type="ECO:0000313" key="8">
    <source>
        <dbReference type="EMBL" id="PKA47646.1"/>
    </source>
</evidence>
<dbReference type="GO" id="GO:0005634">
    <property type="term" value="C:nucleus"/>
    <property type="evidence" value="ECO:0007669"/>
    <property type="project" value="UniProtKB-SubCell"/>
</dbReference>
<evidence type="ECO:0000256" key="1">
    <source>
        <dbReference type="ARBA" id="ARBA00004123"/>
    </source>
</evidence>
<dbReference type="OrthoDB" id="674504at2759"/>
<keyword evidence="2" id="KW-0805">Transcription regulation</keyword>
<dbReference type="SUPFAM" id="SSF54171">
    <property type="entry name" value="DNA-binding domain"/>
    <property type="match status" value="1"/>
</dbReference>
<dbReference type="InterPro" id="IPR001471">
    <property type="entry name" value="AP2/ERF_dom"/>
</dbReference>
<keyword evidence="5" id="KW-0539">Nucleus</keyword>
<evidence type="ECO:0000256" key="3">
    <source>
        <dbReference type="ARBA" id="ARBA00023125"/>
    </source>
</evidence>
<dbReference type="PANTHER" id="PTHR31190:SF287">
    <property type="entry name" value="DEVELOPMENT RELATED ERF PROTEIN"/>
    <property type="match status" value="1"/>
</dbReference>
<evidence type="ECO:0000256" key="2">
    <source>
        <dbReference type="ARBA" id="ARBA00023015"/>
    </source>
</evidence>
<name>A0A2H9ZWJ5_9ASPA</name>
<dbReference type="InterPro" id="IPR036955">
    <property type="entry name" value="AP2/ERF_dom_sf"/>
</dbReference>
<protein>
    <submittedName>
        <fullName evidence="8">Ethylene-responsive transcription factor 5</fullName>
    </submittedName>
</protein>
<gene>
    <name evidence="8" type="primary">ERF5</name>
    <name evidence="8" type="ORF">AXF42_Ash014423</name>
</gene>
<keyword evidence="4" id="KW-0804">Transcription</keyword>
<comment type="subcellular location">
    <subcellularLocation>
        <location evidence="1">Nucleus</location>
    </subcellularLocation>
</comment>
<dbReference type="STRING" id="1088818.A0A2H9ZWJ5"/>
<dbReference type="Proteomes" id="UP000236161">
    <property type="component" value="Unassembled WGS sequence"/>
</dbReference>
<evidence type="ECO:0000256" key="4">
    <source>
        <dbReference type="ARBA" id="ARBA00023163"/>
    </source>
</evidence>
<dbReference type="InterPro" id="IPR016177">
    <property type="entry name" value="DNA-bd_dom_sf"/>
</dbReference>
<dbReference type="Gene3D" id="3.30.730.10">
    <property type="entry name" value="AP2/ERF domain"/>
    <property type="match status" value="1"/>
</dbReference>
<evidence type="ECO:0000256" key="6">
    <source>
        <dbReference type="SAM" id="MobiDB-lite"/>
    </source>
</evidence>
<dbReference type="Pfam" id="PF00847">
    <property type="entry name" value="AP2"/>
    <property type="match status" value="1"/>
</dbReference>
<keyword evidence="3" id="KW-0238">DNA-binding</keyword>
<evidence type="ECO:0000313" key="9">
    <source>
        <dbReference type="Proteomes" id="UP000236161"/>
    </source>
</evidence>
<keyword evidence="9" id="KW-1185">Reference proteome</keyword>
<evidence type="ECO:0000256" key="5">
    <source>
        <dbReference type="ARBA" id="ARBA00023242"/>
    </source>
</evidence>
<dbReference type="AlphaFoldDB" id="A0A2H9ZWJ5"/>
<dbReference type="EMBL" id="KZ453102">
    <property type="protein sequence ID" value="PKA47646.1"/>
    <property type="molecule type" value="Genomic_DNA"/>
</dbReference>
<dbReference type="GO" id="GO:0003700">
    <property type="term" value="F:DNA-binding transcription factor activity"/>
    <property type="evidence" value="ECO:0007669"/>
    <property type="project" value="InterPro"/>
</dbReference>
<dbReference type="FunFam" id="3.30.730.10:FF:000001">
    <property type="entry name" value="Ethylene-responsive transcription factor 2"/>
    <property type="match status" value="1"/>
</dbReference>
<dbReference type="PROSITE" id="PS51032">
    <property type="entry name" value="AP2_ERF"/>
    <property type="match status" value="1"/>
</dbReference>
<feature type="region of interest" description="Disordered" evidence="6">
    <location>
        <begin position="241"/>
        <end position="261"/>
    </location>
</feature>
<dbReference type="PRINTS" id="PR00367">
    <property type="entry name" value="ETHRSPELEMNT"/>
</dbReference>
<dbReference type="InterPro" id="IPR044808">
    <property type="entry name" value="ERF_plant"/>
</dbReference>
<feature type="compositionally biased region" description="Pro residues" evidence="6">
    <location>
        <begin position="244"/>
        <end position="261"/>
    </location>
</feature>